<keyword evidence="1 3" id="KW-0597">Phosphoprotein</keyword>
<evidence type="ECO:0000256" key="3">
    <source>
        <dbReference type="PROSITE-ProRule" id="PRU00169"/>
    </source>
</evidence>
<accession>A0A5N6JV57</accession>
<dbReference type="GO" id="GO:0000160">
    <property type="term" value="P:phosphorelay signal transduction system"/>
    <property type="evidence" value="ECO:0007669"/>
    <property type="project" value="UniProtKB-KW"/>
</dbReference>
<dbReference type="AlphaFoldDB" id="A0A5N6JV57"/>
<reference evidence="5 6" key="1">
    <citation type="submission" date="2019-06" db="EMBL/GenBank/DDBJ databases">
        <title>Genome Sequence of the Brown Rot Fungal Pathogen Monilinia laxa.</title>
        <authorList>
            <person name="De Miccolis Angelini R.M."/>
            <person name="Landi L."/>
            <person name="Abate D."/>
            <person name="Pollastro S."/>
            <person name="Romanazzi G."/>
            <person name="Faretra F."/>
        </authorList>
    </citation>
    <scope>NUCLEOTIDE SEQUENCE [LARGE SCALE GENOMIC DNA]</scope>
    <source>
        <strain evidence="5 6">Mlax316</strain>
    </source>
</reference>
<dbReference type="OrthoDB" id="303614at2759"/>
<dbReference type="Proteomes" id="UP000326757">
    <property type="component" value="Unassembled WGS sequence"/>
</dbReference>
<dbReference type="SUPFAM" id="SSF52172">
    <property type="entry name" value="CheY-like"/>
    <property type="match status" value="1"/>
</dbReference>
<feature type="modified residue" description="4-aspartylphosphate" evidence="3">
    <location>
        <position position="206"/>
    </location>
</feature>
<dbReference type="InterPro" id="IPR011006">
    <property type="entry name" value="CheY-like_superfamily"/>
</dbReference>
<name>A0A5N6JV57_MONLA</name>
<keyword evidence="2" id="KW-0902">Two-component regulatory system</keyword>
<dbReference type="PANTHER" id="PTHR45339">
    <property type="entry name" value="HYBRID SIGNAL TRANSDUCTION HISTIDINE KINASE J"/>
    <property type="match status" value="1"/>
</dbReference>
<sequence>MFTPTITEGNVKNALVTADQIKYVMNDLPVIKKYKSRPCIAGWPDMRFYAEVPIYSPEKHVIETYCVVDNKPRYEGLSDEGFTILNEIATAIMSHLQLIEKQNHLVRGEKMAKGLGLFEGEGCILLNTTEFSISYFARGTFLSNFVIISTGPYELASVLGQCIGYLHYPCSQYEKLEEQHDTASNGLEAFEKYKKTPGSFEMIIMDISMPVMDGLNASRHIREYESTNGLSRCGIVALTCLFSNGGIYEGF</sequence>
<comment type="caution">
    <text evidence="5">The sequence shown here is derived from an EMBL/GenBank/DDBJ whole genome shotgun (WGS) entry which is preliminary data.</text>
</comment>
<gene>
    <name evidence="5" type="ORF">EYC80_006636</name>
</gene>
<dbReference type="InterPro" id="IPR001789">
    <property type="entry name" value="Sig_transdc_resp-reg_receiver"/>
</dbReference>
<evidence type="ECO:0000256" key="1">
    <source>
        <dbReference type="ARBA" id="ARBA00022553"/>
    </source>
</evidence>
<dbReference type="PROSITE" id="PS50110">
    <property type="entry name" value="RESPONSE_REGULATORY"/>
    <property type="match status" value="1"/>
</dbReference>
<evidence type="ECO:0000313" key="5">
    <source>
        <dbReference type="EMBL" id="KAB8291854.1"/>
    </source>
</evidence>
<dbReference type="CDD" id="cd17546">
    <property type="entry name" value="REC_hyHK_CKI1_RcsC-like"/>
    <property type="match status" value="1"/>
</dbReference>
<proteinExistence type="predicted"/>
<evidence type="ECO:0000259" key="4">
    <source>
        <dbReference type="PROSITE" id="PS50110"/>
    </source>
</evidence>
<dbReference type="Gene3D" id="3.40.50.2300">
    <property type="match status" value="1"/>
</dbReference>
<feature type="domain" description="Response regulatory" evidence="4">
    <location>
        <begin position="155"/>
        <end position="251"/>
    </location>
</feature>
<dbReference type="EMBL" id="VIGI01000014">
    <property type="protein sequence ID" value="KAB8291854.1"/>
    <property type="molecule type" value="Genomic_DNA"/>
</dbReference>
<dbReference type="PANTHER" id="PTHR45339:SF1">
    <property type="entry name" value="HYBRID SIGNAL TRANSDUCTION HISTIDINE KINASE J"/>
    <property type="match status" value="1"/>
</dbReference>
<keyword evidence="6" id="KW-1185">Reference proteome</keyword>
<organism evidence="5 6">
    <name type="scientific">Monilinia laxa</name>
    <name type="common">Brown rot fungus</name>
    <name type="synonym">Sclerotinia laxa</name>
    <dbReference type="NCBI Taxonomy" id="61186"/>
    <lineage>
        <taxon>Eukaryota</taxon>
        <taxon>Fungi</taxon>
        <taxon>Dikarya</taxon>
        <taxon>Ascomycota</taxon>
        <taxon>Pezizomycotina</taxon>
        <taxon>Leotiomycetes</taxon>
        <taxon>Helotiales</taxon>
        <taxon>Sclerotiniaceae</taxon>
        <taxon>Monilinia</taxon>
    </lineage>
</organism>
<protein>
    <recommendedName>
        <fullName evidence="4">Response regulatory domain-containing protein</fullName>
    </recommendedName>
</protein>
<evidence type="ECO:0000256" key="2">
    <source>
        <dbReference type="ARBA" id="ARBA00023012"/>
    </source>
</evidence>
<evidence type="ECO:0000313" key="6">
    <source>
        <dbReference type="Proteomes" id="UP000326757"/>
    </source>
</evidence>